<dbReference type="GO" id="GO:0032790">
    <property type="term" value="P:ribosome disassembly"/>
    <property type="evidence" value="ECO:0007669"/>
    <property type="project" value="TreeGrafter"/>
</dbReference>
<keyword evidence="1" id="KW-0547">Nucleotide-binding</keyword>
<dbReference type="EMBL" id="BFBB01000002">
    <property type="protein sequence ID" value="GBF48883.1"/>
    <property type="molecule type" value="Genomic_DNA"/>
</dbReference>
<evidence type="ECO:0000256" key="2">
    <source>
        <dbReference type="ARBA" id="ARBA00022917"/>
    </source>
</evidence>
<evidence type="ECO:0000259" key="4">
    <source>
        <dbReference type="PROSITE" id="PS51722"/>
    </source>
</evidence>
<sequence length="630" mass="71566">MKYLSVGIFAHIDSGKTTLTEQLLYKTGKISAVGSIEDGTTESDSLLEEIKRGISIRSTFYTIPWTFQNETVHIQIIDTPGHIDFRKQVTDILPAMDLALVLLEAGTPVQSQARLMIEECRSLRTPILFFLNKIDKTQDYLDNLIDLEAILEKPPVQLFAMEGSDWKGIESFPRNAKIWTEERGEEFCAWSDETLVQYWEETTNKKDFSTEALFTGLSESLLFPLLAGSAKHAIGVDDLLDFIVSFALHKKNRNKDHGQYVLFRRTDVKRGRFSVVQTKSALQIPFQIQNNKTWIQNVFTYQEDDWIPLVSLEPSQLYILPAQPNLMAIPGDFLQGETQVVENAKLERWQGQVQSPFSLTLEVESSLDQDFWLEKIQDLCWEDPSYQFHVDPELGTWHLSGRGELHLEVAVKRLQENVQKKLTTGSIKIARFERFRKLSHKVALEHRAFEDSKSSGSLVAFLEDTADFSKQIAFEVSLPEEVKNSIETSFWETCSHGFHGFEVLGIRMRVIQWSAPARGEEFLPSLLKVAVHIGLKDAFKENTYLIGPQMDLEIHLDASQVGVVLSELNRRSAKVHSIEEERAGKSHLKATASAENMLGFSGALRNMTKGIGISWERTAFTSEIYAVLKE</sequence>
<dbReference type="NCBIfam" id="TIGR00231">
    <property type="entry name" value="small_GTP"/>
    <property type="match status" value="1"/>
</dbReference>
<dbReference type="Gene3D" id="3.30.70.870">
    <property type="entry name" value="Elongation Factor G (Translational Gtpase), domain 3"/>
    <property type="match status" value="1"/>
</dbReference>
<dbReference type="AlphaFoldDB" id="A0A2P2DW81"/>
<dbReference type="GO" id="GO:0006412">
    <property type="term" value="P:translation"/>
    <property type="evidence" value="ECO:0007669"/>
    <property type="project" value="UniProtKB-KW"/>
</dbReference>
<dbReference type="PANTHER" id="PTHR43261:SF1">
    <property type="entry name" value="RIBOSOME-RELEASING FACTOR 2, MITOCHONDRIAL"/>
    <property type="match status" value="1"/>
</dbReference>
<dbReference type="InterPro" id="IPR027417">
    <property type="entry name" value="P-loop_NTPase"/>
</dbReference>
<dbReference type="SUPFAM" id="SSF52540">
    <property type="entry name" value="P-loop containing nucleoside triphosphate hydrolases"/>
    <property type="match status" value="1"/>
</dbReference>
<gene>
    <name evidence="5" type="ORF">LPTSP4_03850</name>
</gene>
<protein>
    <submittedName>
        <fullName evidence="5">GTP-binding domain protein</fullName>
    </submittedName>
</protein>
<dbReference type="PROSITE" id="PS51722">
    <property type="entry name" value="G_TR_2"/>
    <property type="match status" value="1"/>
</dbReference>
<reference evidence="5 6" key="1">
    <citation type="submission" date="2018-02" db="EMBL/GenBank/DDBJ databases">
        <title>Novel Leptospira species isolated from soil and water in Japan.</title>
        <authorList>
            <person name="Nakao R."/>
            <person name="Masuzawa T."/>
        </authorList>
    </citation>
    <scope>NUCLEOTIDE SEQUENCE [LARGE SCALE GENOMIC DNA]</scope>
    <source>
        <strain evidence="5 6">YH101</strain>
    </source>
</reference>
<evidence type="ECO:0000256" key="1">
    <source>
        <dbReference type="ARBA" id="ARBA00022741"/>
    </source>
</evidence>
<dbReference type="SUPFAM" id="SSF54980">
    <property type="entry name" value="EF-G C-terminal domain-like"/>
    <property type="match status" value="2"/>
</dbReference>
<dbReference type="PRINTS" id="PR01037">
    <property type="entry name" value="TCRTETOQM"/>
</dbReference>
<keyword evidence="2" id="KW-0648">Protein biosynthesis</keyword>
<evidence type="ECO:0000256" key="3">
    <source>
        <dbReference type="ARBA" id="ARBA00023134"/>
    </source>
</evidence>
<dbReference type="InterPro" id="IPR000640">
    <property type="entry name" value="EFG_V-like"/>
</dbReference>
<dbReference type="InterPro" id="IPR000795">
    <property type="entry name" value="T_Tr_GTP-bd_dom"/>
</dbReference>
<dbReference type="Pfam" id="PF00679">
    <property type="entry name" value="EFG_C"/>
    <property type="match status" value="1"/>
</dbReference>
<dbReference type="OrthoDB" id="342793at2"/>
<keyword evidence="3" id="KW-0342">GTP-binding</keyword>
<dbReference type="RefSeq" id="WP_108973160.1">
    <property type="nucleotide sequence ID" value="NZ_BFBB01000002.1"/>
</dbReference>
<dbReference type="PANTHER" id="PTHR43261">
    <property type="entry name" value="TRANSLATION ELONGATION FACTOR G-RELATED"/>
    <property type="match status" value="1"/>
</dbReference>
<name>A0A2P2DW81_9LEPT</name>
<dbReference type="InterPro" id="IPR014721">
    <property type="entry name" value="Ribsml_uS5_D2-typ_fold_subgr"/>
</dbReference>
<dbReference type="GO" id="GO:0005525">
    <property type="term" value="F:GTP binding"/>
    <property type="evidence" value="ECO:0007669"/>
    <property type="project" value="UniProtKB-KW"/>
</dbReference>
<evidence type="ECO:0000313" key="6">
    <source>
        <dbReference type="Proteomes" id="UP000245133"/>
    </source>
</evidence>
<evidence type="ECO:0000313" key="5">
    <source>
        <dbReference type="EMBL" id="GBF48883.1"/>
    </source>
</evidence>
<keyword evidence="6" id="KW-1185">Reference proteome</keyword>
<dbReference type="Pfam" id="PF14492">
    <property type="entry name" value="EFG_III"/>
    <property type="match status" value="1"/>
</dbReference>
<dbReference type="Gene3D" id="3.30.70.240">
    <property type="match status" value="1"/>
</dbReference>
<feature type="domain" description="Tr-type G" evidence="4">
    <location>
        <begin position="1"/>
        <end position="255"/>
    </location>
</feature>
<accession>A0A2P2DW81</accession>
<dbReference type="Proteomes" id="UP000245133">
    <property type="component" value="Unassembled WGS sequence"/>
</dbReference>
<organism evidence="5 6">
    <name type="scientific">Leptospira ryugenii</name>
    <dbReference type="NCBI Taxonomy" id="1917863"/>
    <lineage>
        <taxon>Bacteria</taxon>
        <taxon>Pseudomonadati</taxon>
        <taxon>Spirochaetota</taxon>
        <taxon>Spirochaetia</taxon>
        <taxon>Leptospirales</taxon>
        <taxon>Leptospiraceae</taxon>
        <taxon>Leptospira</taxon>
    </lineage>
</organism>
<dbReference type="Gene3D" id="3.30.230.10">
    <property type="match status" value="1"/>
</dbReference>
<dbReference type="InterPro" id="IPR041095">
    <property type="entry name" value="EFG_II"/>
</dbReference>
<dbReference type="PRINTS" id="PR00315">
    <property type="entry name" value="ELONGATNFCT"/>
</dbReference>
<comment type="caution">
    <text evidence="5">The sequence shown here is derived from an EMBL/GenBank/DDBJ whole genome shotgun (WGS) entry which is preliminary data.</text>
</comment>
<dbReference type="Pfam" id="PF00009">
    <property type="entry name" value="GTP_EFTU"/>
    <property type="match status" value="1"/>
</dbReference>
<dbReference type="GO" id="GO:0003924">
    <property type="term" value="F:GTPase activity"/>
    <property type="evidence" value="ECO:0007669"/>
    <property type="project" value="InterPro"/>
</dbReference>
<dbReference type="Gene3D" id="3.40.50.300">
    <property type="entry name" value="P-loop containing nucleotide triphosphate hydrolases"/>
    <property type="match status" value="1"/>
</dbReference>
<dbReference type="InterPro" id="IPR005225">
    <property type="entry name" value="Small_GTP-bd"/>
</dbReference>
<dbReference type="InterPro" id="IPR035647">
    <property type="entry name" value="EFG_III/V"/>
</dbReference>
<proteinExistence type="predicted"/>